<accession>A0ABU0JTX1</accession>
<dbReference type="Pfam" id="PF14622">
    <property type="entry name" value="Ribonucleas_3_3"/>
    <property type="match status" value="1"/>
</dbReference>
<dbReference type="PROSITE" id="PS50142">
    <property type="entry name" value="RNASE_3_2"/>
    <property type="match status" value="1"/>
</dbReference>
<feature type="domain" description="RNase III" evidence="1">
    <location>
        <begin position="1"/>
        <end position="113"/>
    </location>
</feature>
<gene>
    <name evidence="2" type="ORF">QOZ93_001329</name>
</gene>
<dbReference type="InterPro" id="IPR036389">
    <property type="entry name" value="RNase_III_sf"/>
</dbReference>
<comment type="caution">
    <text evidence="2">The sequence shown here is derived from an EMBL/GenBank/DDBJ whole genome shotgun (WGS) entry which is preliminary data.</text>
</comment>
<dbReference type="Proteomes" id="UP001224418">
    <property type="component" value="Unassembled WGS sequence"/>
</dbReference>
<evidence type="ECO:0000259" key="1">
    <source>
        <dbReference type="PROSITE" id="PS50142"/>
    </source>
</evidence>
<proteinExistence type="predicted"/>
<dbReference type="Gene3D" id="1.10.1520.10">
    <property type="entry name" value="Ribonuclease III domain"/>
    <property type="match status" value="1"/>
</dbReference>
<dbReference type="InterPro" id="IPR000999">
    <property type="entry name" value="RNase_III_dom"/>
</dbReference>
<name>A0ABU0JTX1_HATLI</name>
<protein>
    <submittedName>
        <fullName evidence="2">DsRNA-specific ribonuclease</fullName>
    </submittedName>
</protein>
<keyword evidence="3" id="KW-1185">Reference proteome</keyword>
<evidence type="ECO:0000313" key="3">
    <source>
        <dbReference type="Proteomes" id="UP001224418"/>
    </source>
</evidence>
<dbReference type="EMBL" id="JAUSWN010000009">
    <property type="protein sequence ID" value="MDQ0479588.1"/>
    <property type="molecule type" value="Genomic_DNA"/>
</dbReference>
<evidence type="ECO:0000313" key="2">
    <source>
        <dbReference type="EMBL" id="MDQ0479588.1"/>
    </source>
</evidence>
<dbReference type="SUPFAM" id="SSF69065">
    <property type="entry name" value="RNase III domain-like"/>
    <property type="match status" value="1"/>
</dbReference>
<dbReference type="RefSeq" id="WP_111943131.1">
    <property type="nucleotide sequence ID" value="NZ_BAAACJ010000033.1"/>
</dbReference>
<sequence length="132" mass="15479">MYRIIEELKEKNILVNSLVYSIREREKEREFEKLQFIGDKILGCEVSTKLYDMFSFADNKILNEEYRNVINNASSIAKQLKIDRVLKFNGTLTDNMLADSVEAILGELYLKNKKIELDKIVDYMIFKGLKSK</sequence>
<reference evidence="2 3" key="1">
    <citation type="submission" date="2023-07" db="EMBL/GenBank/DDBJ databases">
        <title>Genomic Encyclopedia of Type Strains, Phase IV (KMG-IV): sequencing the most valuable type-strain genomes for metagenomic binning, comparative biology and taxonomic classification.</title>
        <authorList>
            <person name="Goeker M."/>
        </authorList>
    </citation>
    <scope>NUCLEOTIDE SEQUENCE [LARGE SCALE GENOMIC DNA]</scope>
    <source>
        <strain evidence="2 3">DSM 1400</strain>
    </source>
</reference>
<organism evidence="2 3">
    <name type="scientific">Hathewaya limosa</name>
    <name type="common">Clostridium limosum</name>
    <dbReference type="NCBI Taxonomy" id="1536"/>
    <lineage>
        <taxon>Bacteria</taxon>
        <taxon>Bacillati</taxon>
        <taxon>Bacillota</taxon>
        <taxon>Clostridia</taxon>
        <taxon>Eubacteriales</taxon>
        <taxon>Clostridiaceae</taxon>
        <taxon>Hathewaya</taxon>
    </lineage>
</organism>